<evidence type="ECO:0000313" key="5">
    <source>
        <dbReference type="RefSeq" id="XP_031563263.1"/>
    </source>
</evidence>
<feature type="coiled-coil region" evidence="2">
    <location>
        <begin position="409"/>
        <end position="672"/>
    </location>
</feature>
<dbReference type="OrthoDB" id="10255522at2759"/>
<feature type="coiled-coil region" evidence="2">
    <location>
        <begin position="1300"/>
        <end position="1387"/>
    </location>
</feature>
<feature type="compositionally biased region" description="Polar residues" evidence="3">
    <location>
        <begin position="2630"/>
        <end position="2652"/>
    </location>
</feature>
<feature type="compositionally biased region" description="Polar residues" evidence="3">
    <location>
        <begin position="2440"/>
        <end position="2466"/>
    </location>
</feature>
<feature type="coiled-coil region" evidence="2">
    <location>
        <begin position="968"/>
        <end position="1152"/>
    </location>
</feature>
<evidence type="ECO:0000256" key="2">
    <source>
        <dbReference type="SAM" id="Coils"/>
    </source>
</evidence>
<feature type="region of interest" description="Disordered" evidence="3">
    <location>
        <begin position="2713"/>
        <end position="2778"/>
    </location>
</feature>
<dbReference type="GeneID" id="116298835"/>
<dbReference type="RefSeq" id="XP_031563264.1">
    <property type="nucleotide sequence ID" value="XM_031707404.1"/>
</dbReference>
<feature type="coiled-coil region" evidence="2">
    <location>
        <begin position="2003"/>
        <end position="2178"/>
    </location>
</feature>
<feature type="compositionally biased region" description="Basic and acidic residues" evidence="3">
    <location>
        <begin position="2715"/>
        <end position="2726"/>
    </location>
</feature>
<evidence type="ECO:0000313" key="4">
    <source>
        <dbReference type="Proteomes" id="UP000515163"/>
    </source>
</evidence>
<feature type="compositionally biased region" description="Basic and acidic residues" evidence="3">
    <location>
        <begin position="2612"/>
        <end position="2622"/>
    </location>
</feature>
<accession>A0A6P8I3X1</accession>
<keyword evidence="1 2" id="KW-0175">Coiled coil</keyword>
<dbReference type="RefSeq" id="XP_031563265.1">
    <property type="nucleotide sequence ID" value="XM_031707405.1"/>
</dbReference>
<protein>
    <submittedName>
        <fullName evidence="5 6">COP1-interactive protein 1-like</fullName>
    </submittedName>
</protein>
<feature type="coiled-coil region" evidence="2">
    <location>
        <begin position="699"/>
        <end position="942"/>
    </location>
</feature>
<dbReference type="Proteomes" id="UP000515163">
    <property type="component" value="Unplaced"/>
</dbReference>
<feature type="coiled-coil region" evidence="2">
    <location>
        <begin position="1418"/>
        <end position="1947"/>
    </location>
</feature>
<evidence type="ECO:0000313" key="7">
    <source>
        <dbReference type="RefSeq" id="XP_031563265.1"/>
    </source>
</evidence>
<dbReference type="PANTHER" id="PTHR18870">
    <property type="entry name" value="PROTEIN TAG-278-RELATED"/>
    <property type="match status" value="1"/>
</dbReference>
<feature type="compositionally biased region" description="Basic and acidic residues" evidence="3">
    <location>
        <begin position="2760"/>
        <end position="2770"/>
    </location>
</feature>
<reference evidence="5 6" key="1">
    <citation type="submission" date="2025-04" db="UniProtKB">
        <authorList>
            <consortium name="RefSeq"/>
        </authorList>
    </citation>
    <scope>IDENTIFICATION</scope>
    <source>
        <tissue evidence="5 6">Tentacle</tissue>
    </source>
</reference>
<proteinExistence type="predicted"/>
<feature type="compositionally biased region" description="Polar residues" evidence="3">
    <location>
        <begin position="2481"/>
        <end position="2514"/>
    </location>
</feature>
<dbReference type="KEGG" id="aten:116298835"/>
<gene>
    <name evidence="5 6 7" type="primary">LOC116298835</name>
</gene>
<keyword evidence="4" id="KW-1185">Reference proteome</keyword>
<organism evidence="4 6">
    <name type="scientific">Actinia tenebrosa</name>
    <name type="common">Australian red waratah sea anemone</name>
    <dbReference type="NCBI Taxonomy" id="6105"/>
    <lineage>
        <taxon>Eukaryota</taxon>
        <taxon>Metazoa</taxon>
        <taxon>Cnidaria</taxon>
        <taxon>Anthozoa</taxon>
        <taxon>Hexacorallia</taxon>
        <taxon>Actiniaria</taxon>
        <taxon>Actiniidae</taxon>
        <taxon>Actinia</taxon>
    </lineage>
</organism>
<feature type="region of interest" description="Disordered" evidence="3">
    <location>
        <begin position="2361"/>
        <end position="2380"/>
    </location>
</feature>
<feature type="region of interest" description="Disordered" evidence="3">
    <location>
        <begin position="2608"/>
        <end position="2656"/>
    </location>
</feature>
<feature type="coiled-coil region" evidence="2">
    <location>
        <begin position="12"/>
        <end position="265"/>
    </location>
</feature>
<feature type="coiled-coil region" evidence="2">
    <location>
        <begin position="350"/>
        <end position="385"/>
    </location>
</feature>
<evidence type="ECO:0000256" key="1">
    <source>
        <dbReference type="ARBA" id="ARBA00023054"/>
    </source>
</evidence>
<dbReference type="PANTHER" id="PTHR18870:SF9">
    <property type="entry name" value="PROTEIN TAG-278-RELATED"/>
    <property type="match status" value="1"/>
</dbReference>
<dbReference type="RefSeq" id="XP_031563263.1">
    <property type="nucleotide sequence ID" value="XM_031707403.1"/>
</dbReference>
<feature type="coiled-coil region" evidence="2">
    <location>
        <begin position="2208"/>
        <end position="2292"/>
    </location>
</feature>
<feature type="region of interest" description="Disordered" evidence="3">
    <location>
        <begin position="2428"/>
        <end position="2553"/>
    </location>
</feature>
<name>A0A6P8I3X1_ACTTE</name>
<evidence type="ECO:0000313" key="6">
    <source>
        <dbReference type="RefSeq" id="XP_031563264.1"/>
    </source>
</evidence>
<evidence type="ECO:0000256" key="3">
    <source>
        <dbReference type="SAM" id="MobiDB-lite"/>
    </source>
</evidence>
<sequence>MENCQDVSVLDAANLKNKVDYLESQLVEYQQVVEERDFLLKEVGELKYNIQELLVNKEKLQEEHAEELAVLSSSFSQHFEDKNNDDNEEKVKEYEREIQKLRNCIEDKTYHINQLQKKLMKTQLEMENDLEKHEAELENLRSQLEKLENSDTESLVEERMNELKESYEKEIQVLKEKLQAKKALHLESIKDEQLNKSFKEIEELKLKLKNLEDGMEERMEEEETKFRREVMTVKDKLIHQHQLEIDELLSQLERSNAEVEKLRRLSRQGDSSEYIARNQPVANGNISGNNIGSFAWNGLQTENGDSDSFKLIPVQIEVQDPKMYEELDRIHAMYQQQADFMCKRMKAQFQEELEDNIRRLEDDYEQQLEKQRAEYEEKIVGVQKQLRAQHQSDLDRVTNDMEDQIQVLKNGHTEEIAEMMQRLRGLSDERRRSYIEQDNTQQHVIVIKEEFKSKVESLEQELRMERQKVADYEEKLQGVETQVRAFKNEKEQEVKYIEEELKKQCKLLVEKKAKELKEKYQSELNEKVNKVEKTLRKQYDEDSVRARSELEESHRTLKEKYENEITDIMTQMEQVQQRNQEVFEAQQKEQFEKQLSLVMEELEPYKDKCQELENENKDLLDKYNRDLSELKVKMNEVEKRYSANEKIEQESLRNLGEELNLYKTKVKELEEGNQMLVMNFGAQLENMKKKYEEGEEGELKTLQEEVTIYTKKVEKLEHENQSMSDSYESQIRTLNEQLERIRTDCEEKENAISRGQIEKEELNKIVDELSKQLESYINNCAELEETKKALDNRHAEEIEILNEKMRQLDKDLQYYRGHCNELENANKVMESEYGVAKDDMIRKSQLMESELVELRKNASNNQEKRKNSTYDFEEMEKLTERIQELEQELLQRNHDNQADQNKINPEEVQNLTQKITELEKSVEEFRHNCSELQETKTSMEEKHVVEKQELISRIEKQTVLTGERERDLQIAIQDKQQLQGDLKKAEEQLENSNNKFEVFKTEKEAVIAQQTSEINELTNELEKLNEARGNQDLNNLSEENKRLKTEHKHLEVNLDNLRAENEQLLDEIKDAADKHKKELNKLNEEVLSLREQETKQSKNLDKVQERYELLIIDLKEEIETQKGSISELEATNSKYVQEIANLLAEAERQKETKVTKTHNDSISSEESFTLKQDDVCSSQENVQKYKDEIAGLKAENEQYKGLIRELEDEGDNKFGVLLSQHEKELEVLKEELEEQIARKREQLAKEATAKRQKLKEEYEAKLRVIYDELVTERSRSKDQFQQINQLSQKVKLLEGINIKQKKDIERVKQMEDKLKEFERQSKKKDSDVESKEDDYKVNIHILEEKLEKLSNEVERTEKELKEAKEKVKSLQDELDVKIDENDKLRCQLENLPAREEAVVADVENKVESQGDDYQSKEIKTLIDKMKELEIAKAKQEKQSQEAALRIEKLQKDLQNMDKARQAVVQMYDEKIEAMGVELDDAIDRGDVLRKQLEETKKMLRLKQKEMEEKQKTFSALENELKNEKDMVVHLKEKIIELEEHLTSEKEKTRKMESEKIENEEVCEKLTMLSTDLQNEREVNSNLKEKIEKQNQEIESQDHKLDEIKGVVTKKDHVINEYENKFKAVQEELILEKEKSSNLVKELEIIKDSESSNVLQSIEQMKKELNKQHEESNEKLKESYESLLSKKEEENRVKSDELQAEIVTLKGMVENLEQLNQLKDEDKELQLKELEERQEASMREHLEVFANEKKDLERKLLEATSEEGVRSSKVDELTLQIQTLTEEEEALKKTYENEIQTLKKQLDFESSFQVELQESFQNELKTNMEKQSREHKDEIERVNAELQQKIKELEENKTEHATLQKELEVSKKTLETHILEIKNLEDRIVESKAKHEEEVLDLKSKLETLSNKEDVVENNTNDELITSLRADNKGLSEEIQRLQSEIQEKEITHQEEIAFITSELQMRFHQREDDVNRYHSQEFDSLMTRIESLVQKENDSKALTQSHMQEITSVRNEMEQRVERLARDKEREVEAARRALEDHYVGKQRDLQEQLNSKCQEVLELKQMVRTLKNKAESSQEQSTEELSRLRHENTELYRKLRETSPKHGSVISDTIEMTDTLRIENKKLQREIESLKTTMQRQTKTVGESSESIRLLQLVKVMEQLMTEKSDLEMKLRQEILDLKSRFGDLSKMGGASSNFSSTSLSPEKVSRENLLEMLQDLRASKRKQEEEIQAHIREIEKMIEDIRKKIKCTEFADHRIQEMLANQLQHLEKQRRLLVNRLVKLREKHDSVEEKLTQQIAGMSTQSSPGRDELVKSRWYQNLLEENLKKEKELLVMKRQQINDLQTRLSLEKALMERKVAERQKLKQQLSEKNKQESELSLERSELEKKWINNLKMREIELKQKTDLRSRTHLMDTQDSIAARISGLISRSSGAQDNKPKTRFSNLDYQSPITSSTVSEAQQSLNRYSLSREARADPRLSMAASVTTKETPPTYNQYRLSRYENTGPSSFSRYPSSKRTDRDEFKMLPNEVPKQMPINSLDLSSDDELDELAPSSNEDSLYWEMDIKNDYSDVASITPESTSTLDGMEKDWEKNLEEELRQISAGTLRVLPSGRFKESTTRRENASAGQPRATRNQSELSARGLSTSMSPYNRLSQRENTSRVYENYLSGESFPRSSTALPGDEHEEWLHRNGSFNVSQIPTVLPTLLNDIRIQGTSRRETETRDSVKYHATPTQEDRNPFSFTSTPMNKDRDDSPNSSKSEPTRRTSDRSKTSQTADRSSSVFLLNYDDYIDRHQVRSSDKVASLRDLSPSEKYSLC</sequence>
<feature type="coiled-coil region" evidence="2">
    <location>
        <begin position="1182"/>
        <end position="1264"/>
    </location>
</feature>